<dbReference type="AlphaFoldDB" id="A0A2A4HP98"/>
<sequence length="289" mass="31346">MRTLRDINDLRSILREHRLGGQRIALVPTMGNLHKGHLALVSRARQHADIVVASLFVNPMQFGPGEDLDAYPRTFEADHAQLTDVGCDILFAPTVSALYPNGLSAQTTVHVPEVGEGLCGGSRPGHFDGVSTVVSMLFNLVQPDIACFGEKDYQQLAVIRKLVSDLHMPIEIIGVPIVRAEDGLALSSRNGYLNKQERATAPALYRTLCTLRDALERGECAKQVLQRGKTTLYDAGFTPDYLELRDTTLGPVTSATRQAVILAAAKLGPARLIDNLSVQLPNAATDASR</sequence>
<accession>A0A2A4HP98</accession>
<dbReference type="Gene3D" id="3.40.50.620">
    <property type="entry name" value="HUPs"/>
    <property type="match status" value="1"/>
</dbReference>
<keyword evidence="6 8" id="KW-0067">ATP-binding</keyword>
<feature type="active site" description="Proton donor" evidence="8">
    <location>
        <position position="37"/>
    </location>
</feature>
<comment type="subcellular location">
    <subcellularLocation>
        <location evidence="8">Cytoplasm</location>
    </subcellularLocation>
</comment>
<dbReference type="InterPro" id="IPR042176">
    <property type="entry name" value="Pantoate_ligase_C"/>
</dbReference>
<comment type="similarity">
    <text evidence="2 8">Belongs to the pantothenate synthetase family.</text>
</comment>
<gene>
    <name evidence="8" type="primary">panC</name>
    <name evidence="9" type="ORF">CPA45_09020</name>
</gene>
<comment type="miscellaneous">
    <text evidence="8">The reaction proceeds by a bi uni uni bi ping pong mechanism.</text>
</comment>
<keyword evidence="10" id="KW-1185">Reference proteome</keyword>
<dbReference type="GO" id="GO:0004592">
    <property type="term" value="F:pantoate-beta-alanine ligase activity"/>
    <property type="evidence" value="ECO:0007669"/>
    <property type="project" value="UniProtKB-UniRule"/>
</dbReference>
<evidence type="ECO:0000256" key="8">
    <source>
        <dbReference type="HAMAP-Rule" id="MF_00158"/>
    </source>
</evidence>
<dbReference type="InterPro" id="IPR014729">
    <property type="entry name" value="Rossmann-like_a/b/a_fold"/>
</dbReference>
<evidence type="ECO:0000256" key="3">
    <source>
        <dbReference type="ARBA" id="ARBA00022598"/>
    </source>
</evidence>
<dbReference type="Pfam" id="PF02569">
    <property type="entry name" value="Pantoate_ligase"/>
    <property type="match status" value="1"/>
</dbReference>
<feature type="binding site" evidence="8">
    <location>
        <begin position="186"/>
        <end position="189"/>
    </location>
    <ligand>
        <name>ATP</name>
        <dbReference type="ChEBI" id="CHEBI:30616"/>
    </ligand>
</feature>
<dbReference type="OrthoDB" id="9773087at2"/>
<evidence type="ECO:0000256" key="5">
    <source>
        <dbReference type="ARBA" id="ARBA00022741"/>
    </source>
</evidence>
<feature type="binding site" evidence="8">
    <location>
        <begin position="149"/>
        <end position="152"/>
    </location>
    <ligand>
        <name>ATP</name>
        <dbReference type="ChEBI" id="CHEBI:30616"/>
    </ligand>
</feature>
<dbReference type="InterPro" id="IPR003721">
    <property type="entry name" value="Pantoate_ligase"/>
</dbReference>
<dbReference type="FunFam" id="3.30.1300.10:FF:000001">
    <property type="entry name" value="Pantothenate synthetase"/>
    <property type="match status" value="1"/>
</dbReference>
<comment type="function">
    <text evidence="8">Catalyzes the condensation of pantoate with beta-alanine in an ATP-dependent reaction via a pantoyl-adenylate intermediate.</text>
</comment>
<dbReference type="Proteomes" id="UP000218677">
    <property type="component" value="Unassembled WGS sequence"/>
</dbReference>
<dbReference type="HAMAP" id="MF_00158">
    <property type="entry name" value="PanC"/>
    <property type="match status" value="1"/>
</dbReference>
<comment type="catalytic activity">
    <reaction evidence="7 8">
        <text>(R)-pantoate + beta-alanine + ATP = (R)-pantothenate + AMP + diphosphate + H(+)</text>
        <dbReference type="Rhea" id="RHEA:10912"/>
        <dbReference type="ChEBI" id="CHEBI:15378"/>
        <dbReference type="ChEBI" id="CHEBI:15980"/>
        <dbReference type="ChEBI" id="CHEBI:29032"/>
        <dbReference type="ChEBI" id="CHEBI:30616"/>
        <dbReference type="ChEBI" id="CHEBI:33019"/>
        <dbReference type="ChEBI" id="CHEBI:57966"/>
        <dbReference type="ChEBI" id="CHEBI:456215"/>
        <dbReference type="EC" id="6.3.2.1"/>
    </reaction>
</comment>
<dbReference type="CDD" id="cd00560">
    <property type="entry name" value="PanC"/>
    <property type="match status" value="1"/>
</dbReference>
<evidence type="ECO:0000256" key="6">
    <source>
        <dbReference type="ARBA" id="ARBA00022840"/>
    </source>
</evidence>
<dbReference type="NCBIfam" id="TIGR00018">
    <property type="entry name" value="panC"/>
    <property type="match status" value="1"/>
</dbReference>
<comment type="caution">
    <text evidence="9">The sequence shown here is derived from an EMBL/GenBank/DDBJ whole genome shotgun (WGS) entry which is preliminary data.</text>
</comment>
<feature type="binding site" evidence="8">
    <location>
        <begin position="30"/>
        <end position="37"/>
    </location>
    <ligand>
        <name>ATP</name>
        <dbReference type="ChEBI" id="CHEBI:30616"/>
    </ligand>
</feature>
<evidence type="ECO:0000313" key="10">
    <source>
        <dbReference type="Proteomes" id="UP000218677"/>
    </source>
</evidence>
<dbReference type="SUPFAM" id="SSF52374">
    <property type="entry name" value="Nucleotidylyl transferase"/>
    <property type="match status" value="1"/>
</dbReference>
<dbReference type="GO" id="GO:0005524">
    <property type="term" value="F:ATP binding"/>
    <property type="evidence" value="ECO:0007669"/>
    <property type="project" value="UniProtKB-KW"/>
</dbReference>
<dbReference type="EMBL" id="NWUX01000006">
    <property type="protein sequence ID" value="PCF95874.1"/>
    <property type="molecule type" value="Genomic_DNA"/>
</dbReference>
<dbReference type="EC" id="6.3.2.1" evidence="8"/>
<keyword evidence="3 8" id="KW-0436">Ligase</keyword>
<reference evidence="10" key="1">
    <citation type="submission" date="2017-09" db="EMBL/GenBank/DDBJ databases">
        <authorList>
            <person name="Cho G.-S."/>
            <person name="Oguntoyinbo F.A."/>
            <person name="Cnockaert M."/>
            <person name="Kabisch J."/>
            <person name="Neve H."/>
            <person name="Bockelmann W."/>
            <person name="Wenning M."/>
            <person name="Franz C.M."/>
            <person name="Vandamme P."/>
        </authorList>
    </citation>
    <scope>NUCLEOTIDE SEQUENCE [LARGE SCALE GENOMIC DNA]</scope>
    <source>
        <strain evidence="10">MBT G8648</strain>
    </source>
</reference>
<dbReference type="FunFam" id="3.40.50.620:FF:000013">
    <property type="entry name" value="Pantothenate synthetase"/>
    <property type="match status" value="1"/>
</dbReference>
<evidence type="ECO:0000256" key="2">
    <source>
        <dbReference type="ARBA" id="ARBA00009256"/>
    </source>
</evidence>
<dbReference type="Gene3D" id="3.30.1300.10">
    <property type="entry name" value="Pantoate-beta-alanine ligase, C-terminal domain"/>
    <property type="match status" value="1"/>
</dbReference>
<evidence type="ECO:0000256" key="7">
    <source>
        <dbReference type="ARBA" id="ARBA00048258"/>
    </source>
</evidence>
<name>A0A2A4HP98_9GAMM</name>
<protein>
    <recommendedName>
        <fullName evidence="8">Pantothenate synthetase</fullName>
        <shortName evidence="8">PS</shortName>
        <ecNumber evidence="8">6.3.2.1</ecNumber>
    </recommendedName>
    <alternativeName>
        <fullName evidence="8">Pantoate--beta-alanine ligase</fullName>
    </alternativeName>
    <alternativeName>
        <fullName evidence="8">Pantoate-activating enzyme</fullName>
    </alternativeName>
</protein>
<comment type="pathway">
    <text evidence="1 8">Cofactor biosynthesis; (R)-pantothenate biosynthesis; (R)-pantothenate from (R)-pantoate and beta-alanine: step 1/1.</text>
</comment>
<feature type="binding site" evidence="8">
    <location>
        <position position="178"/>
    </location>
    <ligand>
        <name>ATP</name>
        <dbReference type="ChEBI" id="CHEBI:30616"/>
    </ligand>
</feature>
<dbReference type="PANTHER" id="PTHR21299:SF1">
    <property type="entry name" value="PANTOATE--BETA-ALANINE LIGASE"/>
    <property type="match status" value="1"/>
</dbReference>
<evidence type="ECO:0000313" key="9">
    <source>
        <dbReference type="EMBL" id="PCF95874.1"/>
    </source>
</evidence>
<feature type="binding site" evidence="8">
    <location>
        <position position="155"/>
    </location>
    <ligand>
        <name>(R)-pantoate</name>
        <dbReference type="ChEBI" id="CHEBI:15980"/>
    </ligand>
</feature>
<keyword evidence="8" id="KW-0963">Cytoplasm</keyword>
<proteinExistence type="inferred from homology"/>
<dbReference type="PANTHER" id="PTHR21299">
    <property type="entry name" value="CYTIDYLATE KINASE/PANTOATE-BETA-ALANINE LIGASE"/>
    <property type="match status" value="1"/>
</dbReference>
<dbReference type="GO" id="GO:0005829">
    <property type="term" value="C:cytosol"/>
    <property type="evidence" value="ECO:0007669"/>
    <property type="project" value="TreeGrafter"/>
</dbReference>
<organism evidence="9 10">
    <name type="scientific">Vreelandella nigrificans</name>
    <dbReference type="NCBI Taxonomy" id="2042704"/>
    <lineage>
        <taxon>Bacteria</taxon>
        <taxon>Pseudomonadati</taxon>
        <taxon>Pseudomonadota</taxon>
        <taxon>Gammaproteobacteria</taxon>
        <taxon>Oceanospirillales</taxon>
        <taxon>Halomonadaceae</taxon>
        <taxon>Vreelandella</taxon>
    </lineage>
</organism>
<feature type="binding site" evidence="8">
    <location>
        <position position="61"/>
    </location>
    <ligand>
        <name>beta-alanine</name>
        <dbReference type="ChEBI" id="CHEBI:57966"/>
    </ligand>
</feature>
<evidence type="ECO:0000256" key="1">
    <source>
        <dbReference type="ARBA" id="ARBA00004990"/>
    </source>
</evidence>
<comment type="subunit">
    <text evidence="8">Homodimer.</text>
</comment>
<feature type="binding site" evidence="8">
    <location>
        <position position="61"/>
    </location>
    <ligand>
        <name>(R)-pantoate</name>
        <dbReference type="ChEBI" id="CHEBI:15980"/>
    </ligand>
</feature>
<dbReference type="NCBIfam" id="TIGR00125">
    <property type="entry name" value="cyt_tran_rel"/>
    <property type="match status" value="1"/>
</dbReference>
<keyword evidence="4 8" id="KW-0566">Pantothenate biosynthesis</keyword>
<dbReference type="UniPathway" id="UPA00028">
    <property type="reaction ID" value="UER00005"/>
</dbReference>
<dbReference type="RefSeq" id="WP_096651230.1">
    <property type="nucleotide sequence ID" value="NZ_NWUX01000006.1"/>
</dbReference>
<dbReference type="GO" id="GO:0015940">
    <property type="term" value="P:pantothenate biosynthetic process"/>
    <property type="evidence" value="ECO:0007669"/>
    <property type="project" value="UniProtKB-UniRule"/>
</dbReference>
<keyword evidence="5 8" id="KW-0547">Nucleotide-binding</keyword>
<dbReference type="InterPro" id="IPR004821">
    <property type="entry name" value="Cyt_trans-like"/>
</dbReference>
<evidence type="ECO:0000256" key="4">
    <source>
        <dbReference type="ARBA" id="ARBA00022655"/>
    </source>
</evidence>